<keyword evidence="1" id="KW-1133">Transmembrane helix</keyword>
<evidence type="ECO:0008006" key="3">
    <source>
        <dbReference type="Google" id="ProtNLM"/>
    </source>
</evidence>
<protein>
    <recommendedName>
        <fullName evidence="3">DUF4352 domain-containing protein</fullName>
    </recommendedName>
</protein>
<evidence type="ECO:0000256" key="1">
    <source>
        <dbReference type="SAM" id="Phobius"/>
    </source>
</evidence>
<keyword evidence="1" id="KW-0472">Membrane</keyword>
<dbReference type="AlphaFoldDB" id="A0A7C2ZV02"/>
<accession>A0A7C2ZV02</accession>
<proteinExistence type="predicted"/>
<feature type="transmembrane region" description="Helical" evidence="1">
    <location>
        <begin position="12"/>
        <end position="39"/>
    </location>
</feature>
<dbReference type="EMBL" id="DSGT01000006">
    <property type="protein sequence ID" value="HEW52925.1"/>
    <property type="molecule type" value="Genomic_DNA"/>
</dbReference>
<name>A0A7C2ZV02_9CREN</name>
<sequence length="154" mass="15923">MKLHTKSVRKGDLSAPVLAVIVTIGVIAAGLTIMAWFWWFAPQAGRMGALVITGASFVCNKLDDNGNGCVNGTIIVSMKNIGNQDVTVSGIITPYFTANLGSQNITIAPGATATVSNTVTCDPHIPASALSVEGTLVSDAGNYRFTASIVWPAG</sequence>
<reference evidence="2" key="1">
    <citation type="journal article" date="2020" name="mSystems">
        <title>Genome- and Community-Level Interaction Insights into Carbon Utilization and Element Cycling Functions of Hydrothermarchaeota in Hydrothermal Sediment.</title>
        <authorList>
            <person name="Zhou Z."/>
            <person name="Liu Y."/>
            <person name="Xu W."/>
            <person name="Pan J."/>
            <person name="Luo Z.H."/>
            <person name="Li M."/>
        </authorList>
    </citation>
    <scope>NUCLEOTIDE SEQUENCE [LARGE SCALE GENOMIC DNA]</scope>
    <source>
        <strain evidence="2">SpSt-16</strain>
    </source>
</reference>
<comment type="caution">
    <text evidence="2">The sequence shown here is derived from an EMBL/GenBank/DDBJ whole genome shotgun (WGS) entry which is preliminary data.</text>
</comment>
<gene>
    <name evidence="2" type="ORF">ENO77_01960</name>
</gene>
<organism evidence="2">
    <name type="scientific">Ignisphaera aggregans</name>
    <dbReference type="NCBI Taxonomy" id="334771"/>
    <lineage>
        <taxon>Archaea</taxon>
        <taxon>Thermoproteota</taxon>
        <taxon>Thermoprotei</taxon>
        <taxon>Desulfurococcales</taxon>
        <taxon>Desulfurococcaceae</taxon>
        <taxon>Ignisphaera</taxon>
    </lineage>
</organism>
<evidence type="ECO:0000313" key="2">
    <source>
        <dbReference type="EMBL" id="HEW52925.1"/>
    </source>
</evidence>
<keyword evidence="1" id="KW-0812">Transmembrane</keyword>